<comment type="caution">
    <text evidence="1">The sequence shown here is derived from an EMBL/GenBank/DDBJ whole genome shotgun (WGS) entry which is preliminary data.</text>
</comment>
<evidence type="ECO:0000313" key="1">
    <source>
        <dbReference type="EMBL" id="KAF5309627.1"/>
    </source>
</evidence>
<protein>
    <submittedName>
        <fullName evidence="1">Uncharacterized protein</fullName>
    </submittedName>
</protein>
<evidence type="ECO:0000313" key="2">
    <source>
        <dbReference type="Proteomes" id="UP000541558"/>
    </source>
</evidence>
<name>A0A8H5ERD6_9AGAR</name>
<sequence>MANLTPSAKSGDTWTPYELRAFKIKVVREDNQAFFGAADLPAPNGVSPIIWNNVTAPPGPIPKIFRDFFAFLEDMMWRRQGEESLVIEFAAILFEMLGYDAGQRILQRRREVLFDMCGIEVDAKVDVTVVDEWHSPSFFRYILLFKEDKSYDSGDEYPESQLIATALAAFHKINKMRLKAGIPALESQTFPGITMVGSAPTFYKITITSELALAVAGGVYPENETIVRKFVPPVPEPLNYAAQGMVPLENRRIVLQCFEAFRQFVV</sequence>
<proteinExistence type="predicted"/>
<gene>
    <name evidence="1" type="ORF">D9611_013975</name>
</gene>
<organism evidence="1 2">
    <name type="scientific">Ephemerocybe angulata</name>
    <dbReference type="NCBI Taxonomy" id="980116"/>
    <lineage>
        <taxon>Eukaryota</taxon>
        <taxon>Fungi</taxon>
        <taxon>Dikarya</taxon>
        <taxon>Basidiomycota</taxon>
        <taxon>Agaricomycotina</taxon>
        <taxon>Agaricomycetes</taxon>
        <taxon>Agaricomycetidae</taxon>
        <taxon>Agaricales</taxon>
        <taxon>Agaricineae</taxon>
        <taxon>Psathyrellaceae</taxon>
        <taxon>Ephemerocybe</taxon>
    </lineage>
</organism>
<accession>A0A8H5ERD6</accession>
<dbReference type="AlphaFoldDB" id="A0A8H5ERD6"/>
<keyword evidence="2" id="KW-1185">Reference proteome</keyword>
<reference evidence="1 2" key="1">
    <citation type="journal article" date="2020" name="ISME J.">
        <title>Uncovering the hidden diversity of litter-decomposition mechanisms in mushroom-forming fungi.</title>
        <authorList>
            <person name="Floudas D."/>
            <person name="Bentzer J."/>
            <person name="Ahren D."/>
            <person name="Johansson T."/>
            <person name="Persson P."/>
            <person name="Tunlid A."/>
        </authorList>
    </citation>
    <scope>NUCLEOTIDE SEQUENCE [LARGE SCALE GENOMIC DNA]</scope>
    <source>
        <strain evidence="1 2">CBS 175.51</strain>
    </source>
</reference>
<dbReference type="EMBL" id="JAACJK010000235">
    <property type="protein sequence ID" value="KAF5309627.1"/>
    <property type="molecule type" value="Genomic_DNA"/>
</dbReference>
<dbReference type="OrthoDB" id="3213671at2759"/>
<dbReference type="Proteomes" id="UP000541558">
    <property type="component" value="Unassembled WGS sequence"/>
</dbReference>